<dbReference type="SUPFAM" id="SSF52540">
    <property type="entry name" value="P-loop containing nucleoside triphosphate hydrolases"/>
    <property type="match status" value="1"/>
</dbReference>
<protein>
    <recommendedName>
        <fullName evidence="2">G domain-containing protein</fullName>
    </recommendedName>
</protein>
<gene>
    <name evidence="3" type="ORF">PLEOSDRAFT_1014873</name>
</gene>
<feature type="transmembrane region" description="Helical" evidence="1">
    <location>
        <begin position="107"/>
        <end position="127"/>
    </location>
</feature>
<dbReference type="InterPro" id="IPR006073">
    <property type="entry name" value="GTP-bd"/>
</dbReference>
<feature type="non-terminal residue" evidence="3">
    <location>
        <position position="1"/>
    </location>
</feature>
<keyword evidence="1" id="KW-1133">Transmembrane helix</keyword>
<sequence>SIMGLTGAGKSTFIDIAAGSNAVVVDHALNSYSKEFKAVEIDYQGQRVVLVDTPGFGDTDRSDTEVLKIIANWLKATYRNKVKLTGIIYMHPISDNRVARALINPKLLAILCCTAVAGGVVMTTTMWDTVEADVGRAREEELRDIYWKRILDY</sequence>
<dbReference type="GO" id="GO:0005525">
    <property type="term" value="F:GTP binding"/>
    <property type="evidence" value="ECO:0007669"/>
    <property type="project" value="InterPro"/>
</dbReference>
<dbReference type="VEuPathDB" id="FungiDB:PLEOSDRAFT_1014873"/>
<evidence type="ECO:0000313" key="3">
    <source>
        <dbReference type="EMBL" id="KDQ23043.1"/>
    </source>
</evidence>
<accession>A0A067N4T4</accession>
<dbReference type="HOGENOM" id="CLU_018003_0_1_1"/>
<feature type="domain" description="G" evidence="2">
    <location>
        <begin position="2"/>
        <end position="72"/>
    </location>
</feature>
<dbReference type="Pfam" id="PF01926">
    <property type="entry name" value="MMR_HSR1"/>
    <property type="match status" value="1"/>
</dbReference>
<organism evidence="3 4">
    <name type="scientific">Pleurotus ostreatus (strain PC15)</name>
    <name type="common">Oyster mushroom</name>
    <dbReference type="NCBI Taxonomy" id="1137138"/>
    <lineage>
        <taxon>Eukaryota</taxon>
        <taxon>Fungi</taxon>
        <taxon>Dikarya</taxon>
        <taxon>Basidiomycota</taxon>
        <taxon>Agaricomycotina</taxon>
        <taxon>Agaricomycetes</taxon>
        <taxon>Agaricomycetidae</taxon>
        <taxon>Agaricales</taxon>
        <taxon>Pleurotineae</taxon>
        <taxon>Pleurotaceae</taxon>
        <taxon>Pleurotus</taxon>
    </lineage>
</organism>
<dbReference type="EMBL" id="KL198013">
    <property type="protein sequence ID" value="KDQ23043.1"/>
    <property type="molecule type" value="Genomic_DNA"/>
</dbReference>
<dbReference type="Proteomes" id="UP000027073">
    <property type="component" value="Unassembled WGS sequence"/>
</dbReference>
<evidence type="ECO:0000256" key="1">
    <source>
        <dbReference type="SAM" id="Phobius"/>
    </source>
</evidence>
<dbReference type="CDD" id="cd00882">
    <property type="entry name" value="Ras_like_GTPase"/>
    <property type="match status" value="1"/>
</dbReference>
<keyword evidence="1" id="KW-0812">Transmembrane</keyword>
<evidence type="ECO:0000259" key="2">
    <source>
        <dbReference type="Pfam" id="PF01926"/>
    </source>
</evidence>
<dbReference type="Gene3D" id="3.40.50.300">
    <property type="entry name" value="P-loop containing nucleotide triphosphate hydrolases"/>
    <property type="match status" value="1"/>
</dbReference>
<evidence type="ECO:0000313" key="4">
    <source>
        <dbReference type="Proteomes" id="UP000027073"/>
    </source>
</evidence>
<keyword evidence="1" id="KW-0472">Membrane</keyword>
<dbReference type="OrthoDB" id="8954335at2759"/>
<proteinExistence type="predicted"/>
<reference evidence="4" key="1">
    <citation type="journal article" date="2014" name="Proc. Natl. Acad. Sci. U.S.A.">
        <title>Extensive sampling of basidiomycete genomes demonstrates inadequacy of the white-rot/brown-rot paradigm for wood decay fungi.</title>
        <authorList>
            <person name="Riley R."/>
            <person name="Salamov A.A."/>
            <person name="Brown D.W."/>
            <person name="Nagy L.G."/>
            <person name="Floudas D."/>
            <person name="Held B.W."/>
            <person name="Levasseur A."/>
            <person name="Lombard V."/>
            <person name="Morin E."/>
            <person name="Otillar R."/>
            <person name="Lindquist E.A."/>
            <person name="Sun H."/>
            <person name="LaButti K.M."/>
            <person name="Schmutz J."/>
            <person name="Jabbour D."/>
            <person name="Luo H."/>
            <person name="Baker S.E."/>
            <person name="Pisabarro A.G."/>
            <person name="Walton J.D."/>
            <person name="Blanchette R.A."/>
            <person name="Henrissat B."/>
            <person name="Martin F."/>
            <person name="Cullen D."/>
            <person name="Hibbett D.S."/>
            <person name="Grigoriev I.V."/>
        </authorList>
    </citation>
    <scope>NUCLEOTIDE SEQUENCE [LARGE SCALE GENOMIC DNA]</scope>
    <source>
        <strain evidence="4">PC15</strain>
    </source>
</reference>
<name>A0A067N4T4_PLEO1</name>
<dbReference type="InterPro" id="IPR027417">
    <property type="entry name" value="P-loop_NTPase"/>
</dbReference>
<feature type="non-terminal residue" evidence="3">
    <location>
        <position position="153"/>
    </location>
</feature>
<dbReference type="STRING" id="1137138.A0A067N4T4"/>
<dbReference type="InParanoid" id="A0A067N4T4"/>
<dbReference type="AlphaFoldDB" id="A0A067N4T4"/>